<feature type="coiled-coil region" evidence="1">
    <location>
        <begin position="310"/>
        <end position="411"/>
    </location>
</feature>
<dbReference type="InterPro" id="IPR003018">
    <property type="entry name" value="GAF"/>
</dbReference>
<sequence>MILRNSIYAILTLFLSVLVFAYLSLNRPDKYIDEIMFALLLACLFVLYMVVYFLLLRPLGRLARQSSKIAKGDLNQPIIQTAFGEIDEIAKSINLITSNIKQATEFIKKIEKGNIDISTQTLQGNDSLSRALVNMSWQIQKIAEEEQQRNWATEGMAQFVYILRSNNDDIQALCDNIITNLVKYLKVQQGGLFVVNDTTLPIEKRYLELYACYAYDEKKYMHKRIEIGEGLIGQTYIQNETLQLNDIPADYTKVISGLGEASPKHLLIVPMRVNQEVFGLLELASFNPFPSYQIQFIEKLGENIAATISNVKANEKTKQLLEEAQLLAEQLRAQEEEMRQNVEELQSTQEEMARKQQELEATNKKMESNEIVLKKALDKGKNKEQEFIQKLKDKEEEINQLKQELASVKKT</sequence>
<dbReference type="Proteomes" id="UP000199513">
    <property type="component" value="Unassembled WGS sequence"/>
</dbReference>
<dbReference type="CDD" id="cd06225">
    <property type="entry name" value="HAMP"/>
    <property type="match status" value="1"/>
</dbReference>
<evidence type="ECO:0000313" key="4">
    <source>
        <dbReference type="EMBL" id="SFE57281.1"/>
    </source>
</evidence>
<feature type="transmembrane region" description="Helical" evidence="2">
    <location>
        <begin position="35"/>
        <end position="56"/>
    </location>
</feature>
<keyword evidence="2" id="KW-0812">Transmembrane</keyword>
<feature type="domain" description="HAMP" evidence="3">
    <location>
        <begin position="53"/>
        <end position="105"/>
    </location>
</feature>
<dbReference type="GO" id="GO:0016020">
    <property type="term" value="C:membrane"/>
    <property type="evidence" value="ECO:0007669"/>
    <property type="project" value="InterPro"/>
</dbReference>
<dbReference type="SMART" id="SM00304">
    <property type="entry name" value="HAMP"/>
    <property type="match status" value="1"/>
</dbReference>
<name>A0A1I2BM68_9BACT</name>
<dbReference type="InterPro" id="IPR003660">
    <property type="entry name" value="HAMP_dom"/>
</dbReference>
<dbReference type="EMBL" id="FONY01000003">
    <property type="protein sequence ID" value="SFE57281.1"/>
    <property type="molecule type" value="Genomic_DNA"/>
</dbReference>
<dbReference type="AlphaFoldDB" id="A0A1I2BM68"/>
<keyword evidence="2" id="KW-1133">Transmembrane helix</keyword>
<dbReference type="STRING" id="1003.SAMN04488541_100376"/>
<organism evidence="4 5">
    <name type="scientific">Thermoflexibacter ruber</name>
    <dbReference type="NCBI Taxonomy" id="1003"/>
    <lineage>
        <taxon>Bacteria</taxon>
        <taxon>Pseudomonadati</taxon>
        <taxon>Bacteroidota</taxon>
        <taxon>Cytophagia</taxon>
        <taxon>Cytophagales</taxon>
        <taxon>Thermoflexibacteraceae</taxon>
        <taxon>Thermoflexibacter</taxon>
    </lineage>
</organism>
<proteinExistence type="predicted"/>
<dbReference type="GO" id="GO:0007165">
    <property type="term" value="P:signal transduction"/>
    <property type="evidence" value="ECO:0007669"/>
    <property type="project" value="InterPro"/>
</dbReference>
<feature type="transmembrane region" description="Helical" evidence="2">
    <location>
        <begin position="7"/>
        <end position="23"/>
    </location>
</feature>
<dbReference type="Gene3D" id="3.30.450.40">
    <property type="match status" value="1"/>
</dbReference>
<protein>
    <submittedName>
        <fullName evidence="4">HAMP domain-containing protein</fullName>
    </submittedName>
</protein>
<dbReference type="InterPro" id="IPR029016">
    <property type="entry name" value="GAF-like_dom_sf"/>
</dbReference>
<reference evidence="4 5" key="1">
    <citation type="submission" date="2016-10" db="EMBL/GenBank/DDBJ databases">
        <authorList>
            <person name="de Groot N.N."/>
        </authorList>
    </citation>
    <scope>NUCLEOTIDE SEQUENCE [LARGE SCALE GENOMIC DNA]</scope>
    <source>
        <strain>GEY</strain>
        <strain evidence="5">DSM 9560</strain>
    </source>
</reference>
<dbReference type="Pfam" id="PF13185">
    <property type="entry name" value="GAF_2"/>
    <property type="match status" value="1"/>
</dbReference>
<evidence type="ECO:0000259" key="3">
    <source>
        <dbReference type="PROSITE" id="PS50885"/>
    </source>
</evidence>
<evidence type="ECO:0000256" key="1">
    <source>
        <dbReference type="SAM" id="Coils"/>
    </source>
</evidence>
<dbReference type="SMART" id="SM00065">
    <property type="entry name" value="GAF"/>
    <property type="match status" value="1"/>
</dbReference>
<accession>A0A1I2BM68</accession>
<dbReference type="SUPFAM" id="SSF55781">
    <property type="entry name" value="GAF domain-like"/>
    <property type="match status" value="1"/>
</dbReference>
<dbReference type="PROSITE" id="PS50885">
    <property type="entry name" value="HAMP"/>
    <property type="match status" value="1"/>
</dbReference>
<gene>
    <name evidence="4" type="ORF">SAMN04488541_100376</name>
</gene>
<keyword evidence="1" id="KW-0175">Coiled coil</keyword>
<keyword evidence="5" id="KW-1185">Reference proteome</keyword>
<dbReference type="Gene3D" id="6.10.340.10">
    <property type="match status" value="1"/>
</dbReference>
<keyword evidence="2" id="KW-0472">Membrane</keyword>
<dbReference type="Pfam" id="PF00672">
    <property type="entry name" value="HAMP"/>
    <property type="match status" value="1"/>
</dbReference>
<evidence type="ECO:0000256" key="2">
    <source>
        <dbReference type="SAM" id="Phobius"/>
    </source>
</evidence>
<dbReference type="SUPFAM" id="SSF158472">
    <property type="entry name" value="HAMP domain-like"/>
    <property type="match status" value="1"/>
</dbReference>
<evidence type="ECO:0000313" key="5">
    <source>
        <dbReference type="Proteomes" id="UP000199513"/>
    </source>
</evidence>
<dbReference type="RefSeq" id="WP_091539418.1">
    <property type="nucleotide sequence ID" value="NZ_FONY01000003.1"/>
</dbReference>